<protein>
    <submittedName>
        <fullName evidence="2">Uncharacterized protein</fullName>
    </submittedName>
</protein>
<dbReference type="EMBL" id="LT629710">
    <property type="protein sequence ID" value="SDO63432.1"/>
    <property type="molecule type" value="Genomic_DNA"/>
</dbReference>
<dbReference type="OrthoDB" id="3569687at2"/>
<reference evidence="2 3" key="1">
    <citation type="submission" date="2016-10" db="EMBL/GenBank/DDBJ databases">
        <authorList>
            <person name="de Groot N.N."/>
        </authorList>
    </citation>
    <scope>NUCLEOTIDE SEQUENCE [LARGE SCALE GENOMIC DNA]</scope>
    <source>
        <strain evidence="3">P4-7,KCTC 19426,CECT 7604</strain>
    </source>
</reference>
<accession>A0A1H0L5S4</accession>
<keyword evidence="3" id="KW-1185">Reference proteome</keyword>
<dbReference type="RefSeq" id="WP_090475457.1">
    <property type="nucleotide sequence ID" value="NZ_LT629710.1"/>
</dbReference>
<gene>
    <name evidence="2" type="ORF">SAMN04515671_1545</name>
</gene>
<dbReference type="Proteomes" id="UP000198741">
    <property type="component" value="Chromosome I"/>
</dbReference>
<feature type="region of interest" description="Disordered" evidence="1">
    <location>
        <begin position="1"/>
        <end position="20"/>
    </location>
</feature>
<proteinExistence type="predicted"/>
<evidence type="ECO:0000313" key="2">
    <source>
        <dbReference type="EMBL" id="SDO63432.1"/>
    </source>
</evidence>
<evidence type="ECO:0000256" key="1">
    <source>
        <dbReference type="SAM" id="MobiDB-lite"/>
    </source>
</evidence>
<sequence length="411" mass="43413">MSRSWSGRLTRRPQDQAAQAAQDGAVAAFLDLDNRQSYVKDAMDAVGENSASGAALTREWTTVAQVAFDASSKYLATAESHSLLDSADRPTGVDPVAAAAAFTQVHKTLADAAIAVDTFYRKHADELEKARSLRAATPQISSEARAAAVQAEADLTKAEADGFAYPSVMDAAGELVNALSELKTAETVGSPLEIRHAAAAVHAAAETVGSRITAARNLAATVRGSLSSVKTRIEAVGTRLESLPSTRSALLREFSAACSRDLSGADDRARRALEDARGEFAQAQSALNAGQPEPAANHLATARAKLSTAEAEGDSMGDRLRLLRSTQADPAAAAKATRFKLRDAQLLVVSRGLVPQWGSVLDAQSDRIERAAADLTGTHPDYWTYLQTLQSVDAFVKNVIDRVRGEAAHGH</sequence>
<organism evidence="2 3">
    <name type="scientific">Nakamurella panacisegetis</name>
    <dbReference type="NCBI Taxonomy" id="1090615"/>
    <lineage>
        <taxon>Bacteria</taxon>
        <taxon>Bacillati</taxon>
        <taxon>Actinomycetota</taxon>
        <taxon>Actinomycetes</taxon>
        <taxon>Nakamurellales</taxon>
        <taxon>Nakamurellaceae</taxon>
        <taxon>Nakamurella</taxon>
    </lineage>
</organism>
<evidence type="ECO:0000313" key="3">
    <source>
        <dbReference type="Proteomes" id="UP000198741"/>
    </source>
</evidence>
<name>A0A1H0L5S4_9ACTN</name>
<dbReference type="AlphaFoldDB" id="A0A1H0L5S4"/>
<dbReference type="STRING" id="1090615.SAMN04515671_1545"/>